<protein>
    <submittedName>
        <fullName evidence="3">Uncharacterized protein</fullName>
    </submittedName>
</protein>
<dbReference type="GO" id="GO:0016616">
    <property type="term" value="F:oxidoreductase activity, acting on the CH-OH group of donors, NAD or NADP as acceptor"/>
    <property type="evidence" value="ECO:0007669"/>
    <property type="project" value="UniProtKB-ARBA"/>
</dbReference>
<dbReference type="PRINTS" id="PR00081">
    <property type="entry name" value="GDHRDH"/>
</dbReference>
<comment type="caution">
    <text evidence="3">The sequence shown here is derived from an EMBL/GenBank/DDBJ whole genome shotgun (WGS) entry which is preliminary data.</text>
</comment>
<dbReference type="AlphaFoldDB" id="A0A0W0G344"/>
<organism evidence="3 4">
    <name type="scientific">Moniliophthora roreri</name>
    <name type="common">Frosty pod rot fungus</name>
    <name type="synonym">Monilia roreri</name>
    <dbReference type="NCBI Taxonomy" id="221103"/>
    <lineage>
        <taxon>Eukaryota</taxon>
        <taxon>Fungi</taxon>
        <taxon>Dikarya</taxon>
        <taxon>Basidiomycota</taxon>
        <taxon>Agaricomycotina</taxon>
        <taxon>Agaricomycetes</taxon>
        <taxon>Agaricomycetidae</taxon>
        <taxon>Agaricales</taxon>
        <taxon>Marasmiineae</taxon>
        <taxon>Marasmiaceae</taxon>
        <taxon>Moniliophthora</taxon>
    </lineage>
</organism>
<reference evidence="3 4" key="1">
    <citation type="submission" date="2015-12" db="EMBL/GenBank/DDBJ databases">
        <title>Draft genome sequence of Moniliophthora roreri, the causal agent of frosty pod rot of cacao.</title>
        <authorList>
            <person name="Aime M.C."/>
            <person name="Diaz-Valderrama J.R."/>
            <person name="Kijpornyongpan T."/>
            <person name="Phillips-Mora W."/>
        </authorList>
    </citation>
    <scope>NUCLEOTIDE SEQUENCE [LARGE SCALE GENOMIC DNA]</scope>
    <source>
        <strain evidence="3 4">MCA 2952</strain>
    </source>
</reference>
<comment type="similarity">
    <text evidence="1">Belongs to the short-chain dehydrogenases/reductases (SDR) family.</text>
</comment>
<evidence type="ECO:0000256" key="1">
    <source>
        <dbReference type="ARBA" id="ARBA00006484"/>
    </source>
</evidence>
<dbReference type="SUPFAM" id="SSF51735">
    <property type="entry name" value="NAD(P)-binding Rossmann-fold domains"/>
    <property type="match status" value="1"/>
</dbReference>
<dbReference type="InterPro" id="IPR036291">
    <property type="entry name" value="NAD(P)-bd_dom_sf"/>
</dbReference>
<accession>A0A0W0G344</accession>
<evidence type="ECO:0000313" key="3">
    <source>
        <dbReference type="EMBL" id="KTB42888.1"/>
    </source>
</evidence>
<keyword evidence="2" id="KW-0560">Oxidoreductase</keyword>
<dbReference type="InterPro" id="IPR002347">
    <property type="entry name" value="SDR_fam"/>
</dbReference>
<evidence type="ECO:0000256" key="2">
    <source>
        <dbReference type="ARBA" id="ARBA00023002"/>
    </source>
</evidence>
<proteinExistence type="inferred from homology"/>
<name>A0A0W0G344_MONRR</name>
<dbReference type="GO" id="GO:0050664">
    <property type="term" value="F:oxidoreductase activity, acting on NAD(P)H, oxygen as acceptor"/>
    <property type="evidence" value="ECO:0007669"/>
    <property type="project" value="TreeGrafter"/>
</dbReference>
<dbReference type="PANTHER" id="PTHR43008:SF4">
    <property type="entry name" value="CHAIN DEHYDROGENASE, PUTATIVE (AFU_ORTHOLOGUE AFUA_4G08710)-RELATED"/>
    <property type="match status" value="1"/>
</dbReference>
<dbReference type="Proteomes" id="UP000054988">
    <property type="component" value="Unassembled WGS sequence"/>
</dbReference>
<dbReference type="EMBL" id="LATX01001291">
    <property type="protein sequence ID" value="KTB42888.1"/>
    <property type="molecule type" value="Genomic_DNA"/>
</dbReference>
<sequence length="595" mass="66521">MAKLELLPTELILEVIEYASYCPLPSNASLTDCHLHFASQKRHRTDILKTLRLVNRRFHSITTSMLFSSVVIKTREMMSIHDLSSISSSLLDLSGHIQRLNLQCLDRSISYKAIGARHRGTIHRISRRVFHCSCCEEGMEKQRVWSKHLRSATTLFTSLTSLSVSGVSYSVSLSTLWKTLTQQKIHIKDITVQWRIEPELLDYLASFSGIKHLAILCAFPDGPRSSWDGQDRRLAIQFANRVLPKHAESLETLNVSGHDEGCWAFRRTNAAQYGKCTMLRELGISINSEDIGSNSINSHRDVMKPCLELAHNLQYLESLIIYVSRNPHYRRIEEHGIYHDQHEKYTTSLIREAIRNVVIPNPDSRSLRPTGVCIRNLHAGYTFEAIKTLLVAPLSAAINHTNYHHDSEEMSRVILVTGSNTGIGLALVKLLASKPEKHTVYLAARNEKAGNDALKALHDEGISNVKFAQLDVTSKSSIQSAVETISKAEGKLDVLVHNAGLARLDAPQNASSVDTDVIKDTMEVNFYGVIHTTQAFLPLLRKSAKPVILLVSTDMASNTRQSRPDSYLHVVAYNTSKAAANSYLIGAMTISRHFA</sequence>
<gene>
    <name evidence="3" type="ORF">WG66_4547</name>
</gene>
<dbReference type="PANTHER" id="PTHR43008">
    <property type="entry name" value="BENZIL REDUCTASE"/>
    <property type="match status" value="1"/>
</dbReference>
<dbReference type="Gene3D" id="3.40.50.720">
    <property type="entry name" value="NAD(P)-binding Rossmann-like Domain"/>
    <property type="match status" value="1"/>
</dbReference>
<dbReference type="Pfam" id="PF00106">
    <property type="entry name" value="adh_short"/>
    <property type="match status" value="1"/>
</dbReference>
<evidence type="ECO:0000313" key="4">
    <source>
        <dbReference type="Proteomes" id="UP000054988"/>
    </source>
</evidence>